<dbReference type="SUPFAM" id="SSF47413">
    <property type="entry name" value="lambda repressor-like DNA-binding domains"/>
    <property type="match status" value="1"/>
</dbReference>
<evidence type="ECO:0000256" key="3">
    <source>
        <dbReference type="ARBA" id="ARBA00023163"/>
    </source>
</evidence>
<organism evidence="5 6">
    <name type="scientific">Nocardioides glacieisoli</name>
    <dbReference type="NCBI Taxonomy" id="1168730"/>
    <lineage>
        <taxon>Bacteria</taxon>
        <taxon>Bacillati</taxon>
        <taxon>Actinomycetota</taxon>
        <taxon>Actinomycetes</taxon>
        <taxon>Propionibacteriales</taxon>
        <taxon>Nocardioidaceae</taxon>
        <taxon>Nocardioides</taxon>
    </lineage>
</organism>
<dbReference type="GO" id="GO:0003700">
    <property type="term" value="F:DNA-binding transcription factor activity"/>
    <property type="evidence" value="ECO:0007669"/>
    <property type="project" value="TreeGrafter"/>
</dbReference>
<keyword evidence="3" id="KW-0804">Transcription</keyword>
<dbReference type="AlphaFoldDB" id="A0A4V1RJS4"/>
<evidence type="ECO:0000313" key="6">
    <source>
        <dbReference type="Proteomes" id="UP000291838"/>
    </source>
</evidence>
<dbReference type="Gene3D" id="3.40.50.2300">
    <property type="match status" value="2"/>
</dbReference>
<dbReference type="CDD" id="cd06267">
    <property type="entry name" value="PBP1_LacI_sugar_binding-like"/>
    <property type="match status" value="1"/>
</dbReference>
<dbReference type="InterPro" id="IPR000843">
    <property type="entry name" value="HTH_LacI"/>
</dbReference>
<dbReference type="PROSITE" id="PS50932">
    <property type="entry name" value="HTH_LACI_2"/>
    <property type="match status" value="1"/>
</dbReference>
<comment type="caution">
    <text evidence="5">The sequence shown here is derived from an EMBL/GenBank/DDBJ whole genome shotgun (WGS) entry which is preliminary data.</text>
</comment>
<keyword evidence="1" id="KW-0805">Transcription regulation</keyword>
<keyword evidence="2" id="KW-0238">DNA-binding</keyword>
<evidence type="ECO:0000313" key="5">
    <source>
        <dbReference type="EMBL" id="RYB89792.1"/>
    </source>
</evidence>
<evidence type="ECO:0000259" key="4">
    <source>
        <dbReference type="PROSITE" id="PS50932"/>
    </source>
</evidence>
<feature type="domain" description="HTH lacI-type" evidence="4">
    <location>
        <begin position="10"/>
        <end position="64"/>
    </location>
</feature>
<dbReference type="Pfam" id="PF00356">
    <property type="entry name" value="LacI"/>
    <property type="match status" value="1"/>
</dbReference>
<dbReference type="InterPro" id="IPR028082">
    <property type="entry name" value="Peripla_BP_I"/>
</dbReference>
<proteinExistence type="predicted"/>
<dbReference type="PANTHER" id="PTHR30146">
    <property type="entry name" value="LACI-RELATED TRANSCRIPTIONAL REPRESSOR"/>
    <property type="match status" value="1"/>
</dbReference>
<dbReference type="SUPFAM" id="SSF53822">
    <property type="entry name" value="Periplasmic binding protein-like I"/>
    <property type="match status" value="1"/>
</dbReference>
<evidence type="ECO:0000256" key="1">
    <source>
        <dbReference type="ARBA" id="ARBA00023015"/>
    </source>
</evidence>
<dbReference type="Pfam" id="PF13377">
    <property type="entry name" value="Peripla_BP_3"/>
    <property type="match status" value="1"/>
</dbReference>
<dbReference type="OrthoDB" id="3258243at2"/>
<dbReference type="InterPro" id="IPR046335">
    <property type="entry name" value="LacI/GalR-like_sensor"/>
</dbReference>
<dbReference type="InterPro" id="IPR010982">
    <property type="entry name" value="Lambda_DNA-bd_dom_sf"/>
</dbReference>
<sequence>MSSDAADRPVTIYTVADRAGVSIATVSRVLRGTAPTSPVTRRKVLQAVQELDYIPLRAARQVEVPRHQTHGLVLPGVVGPYYSELLIGFEAAAARYGQSVVLRLAHPSVDLEESVRQVLPRVDGLVLANDTVSDSFVRQVCKSTPTVLLAREPVDGCDAVLVENLHAAQELTDHLLKHGRRRLVFVGDPAGSHDVTERYTGFRAALARSKQAVEASLPLLVPLVEGSAPAVVDALLGMSEPADAIVCANDELAVAVMAILADRGVKVPDDLAVVGFDDIMTSRYVAPGLTTVLQPTYSVGRWAAIRLHERIEGRTHDVHPQVLPTRLVVRGSCGCPRRAPSTTPN</sequence>
<name>A0A4V1RJS4_9ACTN</name>
<dbReference type="RefSeq" id="WP_129477007.1">
    <property type="nucleotide sequence ID" value="NZ_SDWS01000006.1"/>
</dbReference>
<dbReference type="PANTHER" id="PTHR30146:SF109">
    <property type="entry name" value="HTH-TYPE TRANSCRIPTIONAL REGULATOR GALS"/>
    <property type="match status" value="1"/>
</dbReference>
<reference evidence="5 6" key="1">
    <citation type="submission" date="2019-01" db="EMBL/GenBank/DDBJ databases">
        <title>Novel species of Nocardioides.</title>
        <authorList>
            <person name="Liu Q."/>
            <person name="Xin Y.-H."/>
        </authorList>
    </citation>
    <scope>NUCLEOTIDE SEQUENCE [LARGE SCALE GENOMIC DNA]</scope>
    <source>
        <strain evidence="5 6">HLT3-15</strain>
    </source>
</reference>
<dbReference type="CDD" id="cd01392">
    <property type="entry name" value="HTH_LacI"/>
    <property type="match status" value="1"/>
</dbReference>
<dbReference type="SMART" id="SM00354">
    <property type="entry name" value="HTH_LACI"/>
    <property type="match status" value="1"/>
</dbReference>
<dbReference type="Gene3D" id="1.10.260.40">
    <property type="entry name" value="lambda repressor-like DNA-binding domains"/>
    <property type="match status" value="1"/>
</dbReference>
<protein>
    <submittedName>
        <fullName evidence="5">LacI family transcriptional regulator</fullName>
    </submittedName>
</protein>
<gene>
    <name evidence="5" type="ORF">EUA06_14455</name>
</gene>
<keyword evidence="6" id="KW-1185">Reference proteome</keyword>
<evidence type="ECO:0000256" key="2">
    <source>
        <dbReference type="ARBA" id="ARBA00023125"/>
    </source>
</evidence>
<dbReference type="EMBL" id="SDWS01000006">
    <property type="protein sequence ID" value="RYB89792.1"/>
    <property type="molecule type" value="Genomic_DNA"/>
</dbReference>
<accession>A0A4V1RJS4</accession>
<dbReference type="GO" id="GO:0000976">
    <property type="term" value="F:transcription cis-regulatory region binding"/>
    <property type="evidence" value="ECO:0007669"/>
    <property type="project" value="TreeGrafter"/>
</dbReference>
<dbReference type="Proteomes" id="UP000291838">
    <property type="component" value="Unassembled WGS sequence"/>
</dbReference>